<comment type="caution">
    <text evidence="2">The sequence shown here is derived from an EMBL/GenBank/DDBJ whole genome shotgun (WGS) entry which is preliminary data.</text>
</comment>
<feature type="compositionally biased region" description="Basic and acidic residues" evidence="1">
    <location>
        <begin position="42"/>
        <end position="51"/>
    </location>
</feature>
<dbReference type="Proteomes" id="UP000636800">
    <property type="component" value="Unassembled WGS sequence"/>
</dbReference>
<feature type="region of interest" description="Disordered" evidence="1">
    <location>
        <begin position="1"/>
        <end position="51"/>
    </location>
</feature>
<gene>
    <name evidence="2" type="ORF">HPP92_016624</name>
</gene>
<sequence length="125" mass="13827">MLAHGLEVDAPMNSPCGAKATNANETRLLREDNVGEVPRSGESYEGRGRNDVWRSHSGVCGQESNRRVCARNNSRNRSEVVLTNQPPAGSQPVEFLISEATKEKNIVQSTIEDDIYAYDVPQARR</sequence>
<dbReference type="AlphaFoldDB" id="A0A835QCK8"/>
<accession>A0A835QCK8</accession>
<protein>
    <submittedName>
        <fullName evidence="2">Uncharacterized protein</fullName>
    </submittedName>
</protein>
<name>A0A835QCK8_VANPL</name>
<evidence type="ECO:0000313" key="2">
    <source>
        <dbReference type="EMBL" id="KAG0469924.1"/>
    </source>
</evidence>
<proteinExistence type="predicted"/>
<organism evidence="2 3">
    <name type="scientific">Vanilla planifolia</name>
    <name type="common">Vanilla</name>
    <dbReference type="NCBI Taxonomy" id="51239"/>
    <lineage>
        <taxon>Eukaryota</taxon>
        <taxon>Viridiplantae</taxon>
        <taxon>Streptophyta</taxon>
        <taxon>Embryophyta</taxon>
        <taxon>Tracheophyta</taxon>
        <taxon>Spermatophyta</taxon>
        <taxon>Magnoliopsida</taxon>
        <taxon>Liliopsida</taxon>
        <taxon>Asparagales</taxon>
        <taxon>Orchidaceae</taxon>
        <taxon>Vanilloideae</taxon>
        <taxon>Vanilleae</taxon>
        <taxon>Vanilla</taxon>
    </lineage>
</organism>
<evidence type="ECO:0000313" key="3">
    <source>
        <dbReference type="Proteomes" id="UP000636800"/>
    </source>
</evidence>
<keyword evidence="3" id="KW-1185">Reference proteome</keyword>
<evidence type="ECO:0000256" key="1">
    <source>
        <dbReference type="SAM" id="MobiDB-lite"/>
    </source>
</evidence>
<reference evidence="2 3" key="1">
    <citation type="journal article" date="2020" name="Nat. Food">
        <title>A phased Vanilla planifolia genome enables genetic improvement of flavour and production.</title>
        <authorList>
            <person name="Hasing T."/>
            <person name="Tang H."/>
            <person name="Brym M."/>
            <person name="Khazi F."/>
            <person name="Huang T."/>
            <person name="Chambers A.H."/>
        </authorList>
    </citation>
    <scope>NUCLEOTIDE SEQUENCE [LARGE SCALE GENOMIC DNA]</scope>
    <source>
        <tissue evidence="2">Leaf</tissue>
    </source>
</reference>
<dbReference type="EMBL" id="JADCNL010000008">
    <property type="protein sequence ID" value="KAG0469924.1"/>
    <property type="molecule type" value="Genomic_DNA"/>
</dbReference>